<keyword evidence="3" id="KW-1185">Reference proteome</keyword>
<keyword evidence="1" id="KW-0812">Transmembrane</keyword>
<evidence type="ECO:0008006" key="4">
    <source>
        <dbReference type="Google" id="ProtNLM"/>
    </source>
</evidence>
<evidence type="ECO:0000313" key="3">
    <source>
        <dbReference type="Proteomes" id="UP000017837"/>
    </source>
</evidence>
<dbReference type="GO" id="GO:0005886">
    <property type="term" value="C:plasma membrane"/>
    <property type="evidence" value="ECO:0007669"/>
    <property type="project" value="TreeGrafter"/>
</dbReference>
<feature type="transmembrane region" description="Helical" evidence="1">
    <location>
        <begin position="90"/>
        <end position="111"/>
    </location>
</feature>
<evidence type="ECO:0000313" key="2">
    <source>
        <dbReference type="EMBL" id="ESQ85522.1"/>
    </source>
</evidence>
<dbReference type="RefSeq" id="WP_018080911.1">
    <property type="nucleotide sequence ID" value="NZ_AQWM01000003.1"/>
</dbReference>
<feature type="transmembrane region" description="Helical" evidence="1">
    <location>
        <begin position="25"/>
        <end position="43"/>
    </location>
</feature>
<dbReference type="InterPro" id="IPR008523">
    <property type="entry name" value="DUF805"/>
</dbReference>
<evidence type="ECO:0000256" key="1">
    <source>
        <dbReference type="SAM" id="Phobius"/>
    </source>
</evidence>
<feature type="transmembrane region" description="Helical" evidence="1">
    <location>
        <begin position="63"/>
        <end position="83"/>
    </location>
</feature>
<reference evidence="2 3" key="1">
    <citation type="journal article" date="2014" name="Nature">
        <title>Sequential evolution of bacterial morphology by co-option of a developmental regulator.</title>
        <authorList>
            <person name="Jiang C."/>
            <person name="Brown P.J."/>
            <person name="Ducret A."/>
            <person name="Brun Y.V."/>
        </authorList>
    </citation>
    <scope>NUCLEOTIDE SEQUENCE [LARGE SCALE GENOMIC DNA]</scope>
    <source>
        <strain evidence="2 3">DSM 16100</strain>
    </source>
</reference>
<keyword evidence="1" id="KW-1133">Transmembrane helix</keyword>
<dbReference type="STRING" id="1121022.GCA_000376105_01246"/>
<accession>V4NUL4</accession>
<name>V4NUL4_9CAUL</name>
<dbReference type="eggNOG" id="COG3152">
    <property type="taxonomic scope" value="Bacteria"/>
</dbReference>
<keyword evidence="1" id="KW-0472">Membrane</keyword>
<dbReference type="PANTHER" id="PTHR34980:SF3">
    <property type="entry name" value="BLR8105 PROTEIN"/>
    <property type="match status" value="1"/>
</dbReference>
<sequence>MAQHRYLVGANALFSPSGRINRLQFALNFWMFQIIYLLILLGVDMLPDAVSDELMSKLDQPVTWLTMVLTVLLYYAMFCLMAMRLHDIGLTAWLALVLFAGIAPNLIGVFGGPALAANEDLMINLSNLSTLGNLAVLIAGLLLTFWPGMAGANPYGQSPNEITLPSCEISDR</sequence>
<feature type="transmembrane region" description="Helical" evidence="1">
    <location>
        <begin position="131"/>
        <end position="149"/>
    </location>
</feature>
<dbReference type="Pfam" id="PF05656">
    <property type="entry name" value="DUF805"/>
    <property type="match status" value="1"/>
</dbReference>
<dbReference type="PATRIC" id="fig|1121022.4.peg.3810"/>
<dbReference type="EMBL" id="AWGB01000057">
    <property type="protein sequence ID" value="ESQ85522.1"/>
    <property type="molecule type" value="Genomic_DNA"/>
</dbReference>
<proteinExistence type="predicted"/>
<dbReference type="OrthoDB" id="7172453at2"/>
<dbReference type="Proteomes" id="UP000017837">
    <property type="component" value="Unassembled WGS sequence"/>
</dbReference>
<protein>
    <recommendedName>
        <fullName evidence="4">DUF805 domain-containing protein</fullName>
    </recommendedName>
</protein>
<dbReference type="AlphaFoldDB" id="V4NUL4"/>
<organism evidence="2 3">
    <name type="scientific">Asticcacaulis benevestitus DSM 16100 = ATCC BAA-896</name>
    <dbReference type="NCBI Taxonomy" id="1121022"/>
    <lineage>
        <taxon>Bacteria</taxon>
        <taxon>Pseudomonadati</taxon>
        <taxon>Pseudomonadota</taxon>
        <taxon>Alphaproteobacteria</taxon>
        <taxon>Caulobacterales</taxon>
        <taxon>Caulobacteraceae</taxon>
        <taxon>Asticcacaulis</taxon>
    </lineage>
</organism>
<dbReference type="PANTHER" id="PTHR34980">
    <property type="entry name" value="INNER MEMBRANE PROTEIN-RELATED-RELATED"/>
    <property type="match status" value="1"/>
</dbReference>
<gene>
    <name evidence="2" type="ORF">ABENE_18625</name>
</gene>
<comment type="caution">
    <text evidence="2">The sequence shown here is derived from an EMBL/GenBank/DDBJ whole genome shotgun (WGS) entry which is preliminary data.</text>
</comment>